<dbReference type="Proteomes" id="UP000050741">
    <property type="component" value="Unassembled WGS sequence"/>
</dbReference>
<dbReference type="GO" id="GO:0004620">
    <property type="term" value="F:phospholipase activity"/>
    <property type="evidence" value="ECO:0007669"/>
    <property type="project" value="InterPro"/>
</dbReference>
<keyword evidence="1" id="KW-1185">Reference proteome</keyword>
<dbReference type="PANTHER" id="PTHR21325">
    <property type="entry name" value="PHOSPHOLIPASE B, PLB1"/>
    <property type="match status" value="1"/>
</dbReference>
<dbReference type="Pfam" id="PF00657">
    <property type="entry name" value="Lipase_GDSL"/>
    <property type="match status" value="1"/>
</dbReference>
<name>A0A183CS28_GLOPA</name>
<dbReference type="GO" id="GO:0006644">
    <property type="term" value="P:phospholipid metabolic process"/>
    <property type="evidence" value="ECO:0007669"/>
    <property type="project" value="TreeGrafter"/>
</dbReference>
<dbReference type="PANTHER" id="PTHR21325:SF32">
    <property type="entry name" value="LIPASE_GDSL DOMAIN-CONTAINING PROTEIN"/>
    <property type="match status" value="1"/>
</dbReference>
<reference evidence="2" key="2">
    <citation type="submission" date="2016-06" db="UniProtKB">
        <authorList>
            <consortium name="WormBaseParasite"/>
        </authorList>
    </citation>
    <scope>IDENTIFICATION</scope>
</reference>
<evidence type="ECO:0000313" key="2">
    <source>
        <dbReference type="WBParaSite" id="GPLIN_001568600"/>
    </source>
</evidence>
<protein>
    <submittedName>
        <fullName evidence="2">Lipase_GDSL domain-containing protein</fullName>
    </submittedName>
</protein>
<sequence>TSTADLSPEDIGIIASMGDSLATGAGLWPRTDIEFRGAAFPIGGDATIDGLVTVPNILREFIDSNMLHGVSHGMGQRDQLPENQLNVAVSGASSSSMPKQASELVRRMKQLRELDVFNTWALVIVTIGTEEVCKNCTGPNTKALIEALDVLNRGIHKALVILLGPIHVTSLYEQKFNLLKTRCLCSQSKDDRFMSALSEQWIKAFEHVQTHMENAKRKTFNALALPMLTVTSRYPYSLFIPNKVCFCCF</sequence>
<dbReference type="InterPro" id="IPR038885">
    <property type="entry name" value="PLB1"/>
</dbReference>
<dbReference type="InterPro" id="IPR001087">
    <property type="entry name" value="GDSL"/>
</dbReference>
<evidence type="ECO:0000313" key="1">
    <source>
        <dbReference type="Proteomes" id="UP000050741"/>
    </source>
</evidence>
<proteinExistence type="predicted"/>
<dbReference type="WBParaSite" id="GPLIN_001568600">
    <property type="protein sequence ID" value="GPLIN_001568600"/>
    <property type="gene ID" value="GPLIN_001568600"/>
</dbReference>
<dbReference type="SUPFAM" id="SSF52266">
    <property type="entry name" value="SGNH hydrolase"/>
    <property type="match status" value="1"/>
</dbReference>
<accession>A0A183CS28</accession>
<organism evidence="1 2">
    <name type="scientific">Globodera pallida</name>
    <name type="common">Potato cyst nematode worm</name>
    <name type="synonym">Heterodera pallida</name>
    <dbReference type="NCBI Taxonomy" id="36090"/>
    <lineage>
        <taxon>Eukaryota</taxon>
        <taxon>Metazoa</taxon>
        <taxon>Ecdysozoa</taxon>
        <taxon>Nematoda</taxon>
        <taxon>Chromadorea</taxon>
        <taxon>Rhabditida</taxon>
        <taxon>Tylenchina</taxon>
        <taxon>Tylenchomorpha</taxon>
        <taxon>Tylenchoidea</taxon>
        <taxon>Heteroderidae</taxon>
        <taxon>Heteroderinae</taxon>
        <taxon>Globodera</taxon>
    </lineage>
</organism>
<dbReference type="AlphaFoldDB" id="A0A183CS28"/>
<reference evidence="1" key="1">
    <citation type="submission" date="2014-05" db="EMBL/GenBank/DDBJ databases">
        <title>The genome and life-stage specific transcriptomes of Globodera pallida elucidate key aspects of plant parasitism by a cyst nematode.</title>
        <authorList>
            <person name="Cotton J.A."/>
            <person name="Lilley C.J."/>
            <person name="Jones L.M."/>
            <person name="Kikuchi T."/>
            <person name="Reid A.J."/>
            <person name="Thorpe P."/>
            <person name="Tsai I.J."/>
            <person name="Beasley H."/>
            <person name="Blok V."/>
            <person name="Cock P.J.A."/>
            <person name="Van den Akker S.E."/>
            <person name="Holroyd N."/>
            <person name="Hunt M."/>
            <person name="Mantelin S."/>
            <person name="Naghra H."/>
            <person name="Pain A."/>
            <person name="Palomares-Rius J.E."/>
            <person name="Zarowiecki M."/>
            <person name="Berriman M."/>
            <person name="Jones J.T."/>
            <person name="Urwin P.E."/>
        </authorList>
    </citation>
    <scope>NUCLEOTIDE SEQUENCE [LARGE SCALE GENOMIC DNA]</scope>
    <source>
        <strain evidence="1">Lindley</strain>
    </source>
</reference>